<sequence length="612" mass="63355">MKNLRTRVVVIVALVAMVVSGGCATANTNGPGPVAVRFGAALADKDLDGAANLTTTPSAAKKMLQGTFEGLQARGVKLKVGQVRTQGSTSAVDYEYVWDLPADRGRSNRTWSYQGTFTAVQENGQWKVRWDPTVLHPRLGANQTMVLKALAAPKAPVNSASGGSVLVPGVVTRIRLEASKVTAPTTVLDVAGQLTRALQPIVPGLDPVQLTEQATSFQGPYVVATVNQDDLRKLAGDVTALPGVTLVEQADLVSTDRTFAPALMSSIKKNVEGDLGGTDGWEVVVQADTGAQVVTLTSTPPKTAASATVSISPIAQAAAQAAVNTRRDRQSMMVVIQPSTGNVLAVAQNPEADKLGSLATSGLYPPGSTGKIVTATAAISTGTATPDTIVPCPGTLTIGEREVPNYNRFALGDVTMQRAFARSCNTSFAYLGSKMAFDALPTAAAELGVGPEYDIQGLPVASGQYPTPKAMVNQVEDSFGQGEVLVSPFSMALVAAAVAKGGAVTPQLLLGKPTKVDGDRPPLDPRAVDGVRAMMREVVASGTAELIRGSGDILGKTGEAEVEGGSHAWFVGYRGDLAFATMVVLGGSSDNAVAVTKEFFDRFDAPVGAVPN</sequence>
<dbReference type="Pfam" id="PF00905">
    <property type="entry name" value="Transpeptidase"/>
    <property type="match status" value="1"/>
</dbReference>
<dbReference type="EMBL" id="JAUTIX010000002">
    <property type="protein sequence ID" value="MDP0397837.1"/>
    <property type="molecule type" value="Genomic_DNA"/>
</dbReference>
<dbReference type="PANTHER" id="PTHR30627:SF24">
    <property type="entry name" value="PENICILLIN-BINDING PROTEIN 4B"/>
    <property type="match status" value="1"/>
</dbReference>
<feature type="signal peptide" evidence="1">
    <location>
        <begin position="1"/>
        <end position="26"/>
    </location>
</feature>
<evidence type="ECO:0000259" key="2">
    <source>
        <dbReference type="Pfam" id="PF00905"/>
    </source>
</evidence>
<reference evidence="4" key="1">
    <citation type="submission" date="2023-08" db="EMBL/GenBank/DDBJ databases">
        <title>The draft genome of Tsukamurella strandjordii strain 050030.</title>
        <authorList>
            <person name="Zhao F."/>
            <person name="Feng Y."/>
            <person name="Zong Z."/>
        </authorList>
    </citation>
    <scope>NUCLEOTIDE SEQUENCE</scope>
    <source>
        <strain evidence="4">050030</strain>
    </source>
</reference>
<dbReference type="Gene3D" id="3.40.710.10">
    <property type="entry name" value="DD-peptidase/beta-lactamase superfamily"/>
    <property type="match status" value="1"/>
</dbReference>
<dbReference type="InterPro" id="IPR050515">
    <property type="entry name" value="Beta-lactam/transpept"/>
</dbReference>
<organism evidence="4 5">
    <name type="scientific">Tsukamurella strandjordii</name>
    <dbReference type="NCBI Taxonomy" id="147577"/>
    <lineage>
        <taxon>Bacteria</taxon>
        <taxon>Bacillati</taxon>
        <taxon>Actinomycetota</taxon>
        <taxon>Actinomycetes</taxon>
        <taxon>Mycobacteriales</taxon>
        <taxon>Tsukamurellaceae</taxon>
        <taxon>Tsukamurella</taxon>
    </lineage>
</organism>
<dbReference type="GO" id="GO:0046677">
    <property type="term" value="P:response to antibiotic"/>
    <property type="evidence" value="ECO:0007669"/>
    <property type="project" value="InterPro"/>
</dbReference>
<proteinExistence type="predicted"/>
<evidence type="ECO:0000313" key="5">
    <source>
        <dbReference type="Proteomes" id="UP001178281"/>
    </source>
</evidence>
<keyword evidence="5" id="KW-1185">Reference proteome</keyword>
<feature type="domain" description="Penicillin-binding protein transpeptidase" evidence="2">
    <location>
        <begin position="333"/>
        <end position="597"/>
    </location>
</feature>
<dbReference type="InterPro" id="IPR007887">
    <property type="entry name" value="MecA_N"/>
</dbReference>
<protein>
    <submittedName>
        <fullName evidence="4">Penicillin-binding transpeptidase domain-containing protein</fullName>
    </submittedName>
</protein>
<dbReference type="InterPro" id="IPR001460">
    <property type="entry name" value="PCN-bd_Tpept"/>
</dbReference>
<feature type="domain" description="NTF2-like N-terminal transpeptidase" evidence="3">
    <location>
        <begin position="31"/>
        <end position="143"/>
    </location>
</feature>
<comment type="caution">
    <text evidence="4">The sequence shown here is derived from an EMBL/GenBank/DDBJ whole genome shotgun (WGS) entry which is preliminary data.</text>
</comment>
<dbReference type="GO" id="GO:0005886">
    <property type="term" value="C:plasma membrane"/>
    <property type="evidence" value="ECO:0007669"/>
    <property type="project" value="TreeGrafter"/>
</dbReference>
<dbReference type="SUPFAM" id="SSF56601">
    <property type="entry name" value="beta-lactamase/transpeptidase-like"/>
    <property type="match status" value="1"/>
</dbReference>
<dbReference type="Pfam" id="PF05223">
    <property type="entry name" value="MecA_N"/>
    <property type="match status" value="1"/>
</dbReference>
<dbReference type="AlphaFoldDB" id="A0AA90SL37"/>
<dbReference type="InterPro" id="IPR012338">
    <property type="entry name" value="Beta-lactam/transpept-like"/>
</dbReference>
<evidence type="ECO:0000259" key="3">
    <source>
        <dbReference type="Pfam" id="PF05223"/>
    </source>
</evidence>
<evidence type="ECO:0000256" key="1">
    <source>
        <dbReference type="SAM" id="SignalP"/>
    </source>
</evidence>
<dbReference type="GO" id="GO:0071555">
    <property type="term" value="P:cell wall organization"/>
    <property type="evidence" value="ECO:0007669"/>
    <property type="project" value="TreeGrafter"/>
</dbReference>
<gene>
    <name evidence="4" type="ORF">Q7X28_07845</name>
</gene>
<feature type="chain" id="PRO_5041742050" evidence="1">
    <location>
        <begin position="27"/>
        <end position="612"/>
    </location>
</feature>
<dbReference type="GO" id="GO:0008658">
    <property type="term" value="F:penicillin binding"/>
    <property type="evidence" value="ECO:0007669"/>
    <property type="project" value="InterPro"/>
</dbReference>
<dbReference type="RefSeq" id="WP_220659259.1">
    <property type="nucleotide sequence ID" value="NZ_CBCSFC010000003.1"/>
</dbReference>
<dbReference type="PROSITE" id="PS51257">
    <property type="entry name" value="PROKAR_LIPOPROTEIN"/>
    <property type="match status" value="1"/>
</dbReference>
<dbReference type="Proteomes" id="UP001178281">
    <property type="component" value="Unassembled WGS sequence"/>
</dbReference>
<name>A0AA90SL37_9ACTN</name>
<dbReference type="PANTHER" id="PTHR30627">
    <property type="entry name" value="PEPTIDOGLYCAN D,D-TRANSPEPTIDASE"/>
    <property type="match status" value="1"/>
</dbReference>
<keyword evidence="1" id="KW-0732">Signal</keyword>
<dbReference type="GO" id="GO:0071972">
    <property type="term" value="F:peptidoglycan L,D-transpeptidase activity"/>
    <property type="evidence" value="ECO:0007669"/>
    <property type="project" value="TreeGrafter"/>
</dbReference>
<evidence type="ECO:0000313" key="4">
    <source>
        <dbReference type="EMBL" id="MDP0397837.1"/>
    </source>
</evidence>
<accession>A0AA90SL37</accession>